<feature type="region of interest" description="Disordered" evidence="1">
    <location>
        <begin position="63"/>
        <end position="92"/>
    </location>
</feature>
<sequence>MLSADMDDSGGLGTQNAHRNLHFEPRRPADDIELGTPLMLVIPPAIFSAVGCDVALTLLISTGGGRKKEGRSEQKEGDPEFSEQKKSAPLYTTCTEEEEDKRWGLHRQHVFLPVIHLSPRFIAQRVSSVRRCLTQQWRARTLLTGRRKWNPSPARLALHRLVPTRNQTSRATTPFDVFFFLKVTFFVSLWVVSFSCHRLPPDTRS</sequence>
<accession>A0A9E7EFZ5</accession>
<organism evidence="3 4">
    <name type="scientific">Musa troglodytarum</name>
    <name type="common">fe'i banana</name>
    <dbReference type="NCBI Taxonomy" id="320322"/>
    <lineage>
        <taxon>Eukaryota</taxon>
        <taxon>Viridiplantae</taxon>
        <taxon>Streptophyta</taxon>
        <taxon>Embryophyta</taxon>
        <taxon>Tracheophyta</taxon>
        <taxon>Spermatophyta</taxon>
        <taxon>Magnoliopsida</taxon>
        <taxon>Liliopsida</taxon>
        <taxon>Zingiberales</taxon>
        <taxon>Musaceae</taxon>
        <taxon>Musa</taxon>
    </lineage>
</organism>
<evidence type="ECO:0000313" key="4">
    <source>
        <dbReference type="Proteomes" id="UP001055439"/>
    </source>
</evidence>
<dbReference type="EMBL" id="CP097502">
    <property type="protein sequence ID" value="URD76614.1"/>
    <property type="molecule type" value="Genomic_DNA"/>
</dbReference>
<feature type="transmembrane region" description="Helical" evidence="2">
    <location>
        <begin position="175"/>
        <end position="195"/>
    </location>
</feature>
<evidence type="ECO:0000256" key="2">
    <source>
        <dbReference type="SAM" id="Phobius"/>
    </source>
</evidence>
<dbReference type="Proteomes" id="UP001055439">
    <property type="component" value="Chromosome 1"/>
</dbReference>
<reference evidence="3" key="1">
    <citation type="submission" date="2022-05" db="EMBL/GenBank/DDBJ databases">
        <title>The Musa troglodytarum L. genome provides insights into the mechanism of non-climacteric behaviour and enrichment of carotenoids.</title>
        <authorList>
            <person name="Wang J."/>
        </authorList>
    </citation>
    <scope>NUCLEOTIDE SEQUENCE</scope>
    <source>
        <tissue evidence="3">Leaf</tissue>
    </source>
</reference>
<evidence type="ECO:0000256" key="1">
    <source>
        <dbReference type="SAM" id="MobiDB-lite"/>
    </source>
</evidence>
<feature type="transmembrane region" description="Helical" evidence="2">
    <location>
        <begin position="38"/>
        <end position="61"/>
    </location>
</feature>
<dbReference type="AlphaFoldDB" id="A0A9E7EFZ5"/>
<name>A0A9E7EFZ5_9LILI</name>
<keyword evidence="4" id="KW-1185">Reference proteome</keyword>
<keyword evidence="2" id="KW-0812">Transmembrane</keyword>
<keyword evidence="2" id="KW-0472">Membrane</keyword>
<protein>
    <submittedName>
        <fullName evidence="3">Uncharacterized protein</fullName>
    </submittedName>
</protein>
<gene>
    <name evidence="3" type="ORF">MUK42_34975</name>
</gene>
<feature type="region of interest" description="Disordered" evidence="1">
    <location>
        <begin position="1"/>
        <end position="24"/>
    </location>
</feature>
<evidence type="ECO:0000313" key="3">
    <source>
        <dbReference type="EMBL" id="URD76614.1"/>
    </source>
</evidence>
<feature type="compositionally biased region" description="Basic and acidic residues" evidence="1">
    <location>
        <begin position="66"/>
        <end position="86"/>
    </location>
</feature>
<keyword evidence="2" id="KW-1133">Transmembrane helix</keyword>
<proteinExistence type="predicted"/>